<accession>A0A1I8JSI3</accession>
<feature type="compositionally biased region" description="Basic and acidic residues" evidence="1">
    <location>
        <begin position="320"/>
        <end position="331"/>
    </location>
</feature>
<dbReference type="PANTHER" id="PTHR15863:SF2">
    <property type="entry name" value="MRN COMPLEX-INTERACTING PROTEIN"/>
    <property type="match status" value="1"/>
</dbReference>
<reference evidence="3 4" key="1">
    <citation type="journal article" date="2017" name="G3 (Bethesda)">
        <title>The Physical Genome Mapping of Anopheles albimanus Corrected Scaffold Misassemblies and Identified Interarm Rearrangements in Genus Anopheles.</title>
        <authorList>
            <person name="Artemov G.N."/>
            <person name="Peery A.N."/>
            <person name="Jiang X."/>
            <person name="Tu Z."/>
            <person name="Stegniy V.N."/>
            <person name="Sharakhova M.V."/>
            <person name="Sharakhov I.V."/>
        </authorList>
    </citation>
    <scope>NUCLEOTIDE SEQUENCE [LARGE SCALE GENOMIC DNA]</scope>
    <source>
        <strain evidence="3 4">ALBI9_A</strain>
    </source>
</reference>
<dbReference type="GeneID" id="118461818"/>
<dbReference type="RefSeq" id="XP_035783464.1">
    <property type="nucleotide sequence ID" value="XM_035927571.1"/>
</dbReference>
<dbReference type="KEGG" id="aali:118461818"/>
<dbReference type="PANTHER" id="PTHR15863">
    <property type="entry name" value="MRN COMPLEX-INTERACTING PROTEIN"/>
    <property type="match status" value="1"/>
</dbReference>
<organism evidence="3 4">
    <name type="scientific">Anopheles albimanus</name>
    <name type="common">New world malaria mosquito</name>
    <dbReference type="NCBI Taxonomy" id="7167"/>
    <lineage>
        <taxon>Eukaryota</taxon>
        <taxon>Metazoa</taxon>
        <taxon>Ecdysozoa</taxon>
        <taxon>Arthropoda</taxon>
        <taxon>Hexapoda</taxon>
        <taxon>Insecta</taxon>
        <taxon>Pterygota</taxon>
        <taxon>Neoptera</taxon>
        <taxon>Endopterygota</taxon>
        <taxon>Diptera</taxon>
        <taxon>Nematocera</taxon>
        <taxon>Culicoidea</taxon>
        <taxon>Culicidae</taxon>
        <taxon>Anophelinae</taxon>
        <taxon>Anopheles</taxon>
    </lineage>
</organism>
<dbReference type="EnsemblMetazoa" id="AALB015753-RA">
    <property type="protein sequence ID" value="AALB015753-PA"/>
    <property type="gene ID" value="AALB015753"/>
</dbReference>
<dbReference type="GO" id="GO:0007095">
    <property type="term" value="P:mitotic G2 DNA damage checkpoint signaling"/>
    <property type="evidence" value="ECO:0007669"/>
    <property type="project" value="TreeGrafter"/>
</dbReference>
<feature type="region of interest" description="Disordered" evidence="1">
    <location>
        <begin position="91"/>
        <end position="143"/>
    </location>
</feature>
<evidence type="ECO:0000259" key="2">
    <source>
        <dbReference type="Pfam" id="PF15749"/>
    </source>
</evidence>
<dbReference type="Proteomes" id="UP000069272">
    <property type="component" value="Chromosome 2R"/>
</dbReference>
<feature type="compositionally biased region" description="Polar residues" evidence="1">
    <location>
        <begin position="131"/>
        <end position="142"/>
    </location>
</feature>
<dbReference type="Pfam" id="PF15749">
    <property type="entry name" value="MRNIP"/>
    <property type="match status" value="1"/>
</dbReference>
<proteinExistence type="predicted"/>
<feature type="compositionally biased region" description="Polar residues" evidence="1">
    <location>
        <begin position="284"/>
        <end position="305"/>
    </location>
</feature>
<evidence type="ECO:0000313" key="3">
    <source>
        <dbReference type="EnsemblMetazoa" id="AALB015753-PA"/>
    </source>
</evidence>
<dbReference type="VEuPathDB" id="VectorBase:AALB20_030813"/>
<dbReference type="GO" id="GO:0005634">
    <property type="term" value="C:nucleus"/>
    <property type="evidence" value="ECO:0007669"/>
    <property type="project" value="TreeGrafter"/>
</dbReference>
<dbReference type="AlphaFoldDB" id="A0A1I8JSI3"/>
<protein>
    <recommendedName>
        <fullName evidence="2">MRN complex-interacting protein N-terminal domain-containing protein</fullName>
    </recommendedName>
</protein>
<name>A0A1I8JSI3_ANOAL</name>
<feature type="domain" description="MRN complex-interacting protein N-terminal" evidence="2">
    <location>
        <begin position="7"/>
        <end position="113"/>
    </location>
</feature>
<sequence length="331" mass="37253">MPQELRVVRCFQCLKYQVDIVKKANKWACKVCGVKQSFTREYYRGTGKDCRSVIFALTERNITNDRQEEEIAQLVLQGVIQLPKPVVPETRFDIDERPGTAHRSDETPNKWEPFVEKQEPEDSSDLLPCDTSDNGHSNSSFTREQRNFVSKRLASVGRRKGGWNFANAADAFDAQNALPAVDLDKPTNADERLPIERNNTACPRQLTNKFVSTNSQPLFGFHRKENSRKWSLPASTEQVSKQFNHSSSGNSAPALSEPVSKRKLSNEPAIPLMNFAKRVRGKTSLDNSDTHSALTTSNSQTQASDGASKWSKYVPPPDDTEGHGEDLFFRF</sequence>
<evidence type="ECO:0000313" key="4">
    <source>
        <dbReference type="Proteomes" id="UP000069272"/>
    </source>
</evidence>
<dbReference type="STRING" id="7167.A0A1I8JSI3"/>
<evidence type="ECO:0000256" key="1">
    <source>
        <dbReference type="SAM" id="MobiDB-lite"/>
    </source>
</evidence>
<dbReference type="InterPro" id="IPR032739">
    <property type="entry name" value="MRNIP"/>
</dbReference>
<dbReference type="VEuPathDB" id="VectorBase:AALB015753"/>
<dbReference type="OrthoDB" id="5960226at2759"/>
<dbReference type="InterPro" id="IPR049472">
    <property type="entry name" value="MRNIP_N"/>
</dbReference>
<dbReference type="GO" id="GO:0003682">
    <property type="term" value="F:chromatin binding"/>
    <property type="evidence" value="ECO:0007669"/>
    <property type="project" value="TreeGrafter"/>
</dbReference>
<feature type="compositionally biased region" description="Polar residues" evidence="1">
    <location>
        <begin position="233"/>
        <end position="253"/>
    </location>
</feature>
<feature type="compositionally biased region" description="Basic and acidic residues" evidence="1">
    <location>
        <begin position="91"/>
        <end position="120"/>
    </location>
</feature>
<keyword evidence="4" id="KW-1185">Reference proteome</keyword>
<reference evidence="3" key="2">
    <citation type="submission" date="2022-08" db="UniProtKB">
        <authorList>
            <consortium name="EnsemblMetazoa"/>
        </authorList>
    </citation>
    <scope>IDENTIFICATION</scope>
    <source>
        <strain evidence="3">STECLA/ALBI9_A</strain>
    </source>
</reference>
<feature type="region of interest" description="Disordered" evidence="1">
    <location>
        <begin position="227"/>
        <end position="266"/>
    </location>
</feature>
<feature type="region of interest" description="Disordered" evidence="1">
    <location>
        <begin position="283"/>
        <end position="331"/>
    </location>
</feature>